<name>A0A2M8ZAR8_9FIRM</name>
<dbReference type="EMBL" id="PGET01000001">
    <property type="protein sequence ID" value="PJJ30541.1"/>
    <property type="molecule type" value="Genomic_DNA"/>
</dbReference>
<organism evidence="1 2">
    <name type="scientific">[Clostridium] celerecrescens 18A</name>
    <dbReference type="NCBI Taxonomy" id="1286362"/>
    <lineage>
        <taxon>Bacteria</taxon>
        <taxon>Bacillati</taxon>
        <taxon>Bacillota</taxon>
        <taxon>Clostridia</taxon>
        <taxon>Lachnospirales</taxon>
        <taxon>Lachnospiraceae</taxon>
        <taxon>Lacrimispora</taxon>
    </lineage>
</organism>
<dbReference type="Proteomes" id="UP000231092">
    <property type="component" value="Unassembled WGS sequence"/>
</dbReference>
<sequence length="142" mass="16276">MGDLSCFLSQNAITVENVKVVVSKRFMNKDRKPVEWEVKCITPEKDEMIKKECTKRKPIPGKKGAYMPETDYDQYVGRLAVACTVFPDLNNKELQDSYQVMGAEALLKKMLTPGEYREYLSKVQEVNGFDIELEDLVDEAKN</sequence>
<evidence type="ECO:0000313" key="2">
    <source>
        <dbReference type="Proteomes" id="UP000231092"/>
    </source>
</evidence>
<protein>
    <submittedName>
        <fullName evidence="1">XkdN-like tail assembly chaperone</fullName>
    </submittedName>
</protein>
<dbReference type="InterPro" id="IPR014986">
    <property type="entry name" value="XkdN-like"/>
</dbReference>
<dbReference type="RefSeq" id="WP_100306781.1">
    <property type="nucleotide sequence ID" value="NZ_PGET01000001.1"/>
</dbReference>
<dbReference type="Pfam" id="PF08890">
    <property type="entry name" value="Phage_TAC_5"/>
    <property type="match status" value="1"/>
</dbReference>
<comment type="caution">
    <text evidence="1">The sequence shown here is derived from an EMBL/GenBank/DDBJ whole genome shotgun (WGS) entry which is preliminary data.</text>
</comment>
<proteinExistence type="predicted"/>
<reference evidence="1 2" key="1">
    <citation type="submission" date="2017-11" db="EMBL/GenBank/DDBJ databases">
        <title>Understudied soil microbes with underappreciated capabilities: Untangling the Clostridium saccharolyticum group.</title>
        <authorList>
            <person name="Leschine S."/>
        </authorList>
    </citation>
    <scope>NUCLEOTIDE SEQUENCE [LARGE SCALE GENOMIC DNA]</scope>
    <source>
        <strain evidence="1 2">18A</strain>
    </source>
</reference>
<accession>A0A2M8ZAR8</accession>
<evidence type="ECO:0000313" key="1">
    <source>
        <dbReference type="EMBL" id="PJJ30541.1"/>
    </source>
</evidence>
<dbReference type="InterPro" id="IPR038559">
    <property type="entry name" value="XkdN-like_sf"/>
</dbReference>
<gene>
    <name evidence="1" type="ORF">H171_4147</name>
</gene>
<dbReference type="Gene3D" id="3.30.2220.30">
    <property type="match status" value="1"/>
</dbReference>
<dbReference type="AlphaFoldDB" id="A0A2M8ZAR8"/>
<dbReference type="OrthoDB" id="1807498at2"/>